<sequence>MTDEDLAVNFDLVASLKSDAPICFHMLPANEKQTQAALFDETLTQEFLPGLQIVWFSCAQAMWIIGRAKVLIERKIEKDVMEKRQVRLIKFVEIPGANHFVRVSSVAFDFRYPINPLIYTGALGRTREILGSYNGRCSQISKTLKRNLLEPCINNHSRISKLCRISAGIPIGQPIAEIAAFV</sequence>
<evidence type="ECO:0000313" key="1">
    <source>
        <dbReference type="EMBL" id="KIM92132.1"/>
    </source>
</evidence>
<gene>
    <name evidence="1" type="ORF">PILCRDRAFT_113025</name>
</gene>
<dbReference type="HOGENOM" id="CLU_1482539_0_0_1"/>
<proteinExistence type="predicted"/>
<reference evidence="2" key="2">
    <citation type="submission" date="2015-01" db="EMBL/GenBank/DDBJ databases">
        <title>Evolutionary Origins and Diversification of the Mycorrhizal Mutualists.</title>
        <authorList>
            <consortium name="DOE Joint Genome Institute"/>
            <consortium name="Mycorrhizal Genomics Consortium"/>
            <person name="Kohler A."/>
            <person name="Kuo A."/>
            <person name="Nagy L.G."/>
            <person name="Floudas D."/>
            <person name="Copeland A."/>
            <person name="Barry K.W."/>
            <person name="Cichocki N."/>
            <person name="Veneault-Fourrey C."/>
            <person name="LaButti K."/>
            <person name="Lindquist E.A."/>
            <person name="Lipzen A."/>
            <person name="Lundell T."/>
            <person name="Morin E."/>
            <person name="Murat C."/>
            <person name="Riley R."/>
            <person name="Ohm R."/>
            <person name="Sun H."/>
            <person name="Tunlid A."/>
            <person name="Henrissat B."/>
            <person name="Grigoriev I.V."/>
            <person name="Hibbett D.S."/>
            <person name="Martin F."/>
        </authorList>
    </citation>
    <scope>NUCLEOTIDE SEQUENCE [LARGE SCALE GENOMIC DNA]</scope>
    <source>
        <strain evidence="2">F 1598</strain>
    </source>
</reference>
<organism evidence="1 2">
    <name type="scientific">Piloderma croceum (strain F 1598)</name>
    <dbReference type="NCBI Taxonomy" id="765440"/>
    <lineage>
        <taxon>Eukaryota</taxon>
        <taxon>Fungi</taxon>
        <taxon>Dikarya</taxon>
        <taxon>Basidiomycota</taxon>
        <taxon>Agaricomycotina</taxon>
        <taxon>Agaricomycetes</taxon>
        <taxon>Agaricomycetidae</taxon>
        <taxon>Atheliales</taxon>
        <taxon>Atheliaceae</taxon>
        <taxon>Piloderma</taxon>
    </lineage>
</organism>
<evidence type="ECO:0000313" key="2">
    <source>
        <dbReference type="Proteomes" id="UP000054166"/>
    </source>
</evidence>
<name>A0A0C3CR73_PILCF</name>
<dbReference type="Proteomes" id="UP000054166">
    <property type="component" value="Unassembled WGS sequence"/>
</dbReference>
<accession>A0A0C3CR73</accession>
<dbReference type="InParanoid" id="A0A0C3CR73"/>
<dbReference type="EMBL" id="KN832970">
    <property type="protein sequence ID" value="KIM92132.1"/>
    <property type="molecule type" value="Genomic_DNA"/>
</dbReference>
<dbReference type="AlphaFoldDB" id="A0A0C3CR73"/>
<reference evidence="1 2" key="1">
    <citation type="submission" date="2014-04" db="EMBL/GenBank/DDBJ databases">
        <authorList>
            <consortium name="DOE Joint Genome Institute"/>
            <person name="Kuo A."/>
            <person name="Tarkka M."/>
            <person name="Buscot F."/>
            <person name="Kohler A."/>
            <person name="Nagy L.G."/>
            <person name="Floudas D."/>
            <person name="Copeland A."/>
            <person name="Barry K.W."/>
            <person name="Cichocki N."/>
            <person name="Veneault-Fourrey C."/>
            <person name="LaButti K."/>
            <person name="Lindquist E.A."/>
            <person name="Lipzen A."/>
            <person name="Lundell T."/>
            <person name="Morin E."/>
            <person name="Murat C."/>
            <person name="Sun H."/>
            <person name="Tunlid A."/>
            <person name="Henrissat B."/>
            <person name="Grigoriev I.V."/>
            <person name="Hibbett D.S."/>
            <person name="Martin F."/>
            <person name="Nordberg H.P."/>
            <person name="Cantor M.N."/>
            <person name="Hua S.X."/>
        </authorList>
    </citation>
    <scope>NUCLEOTIDE SEQUENCE [LARGE SCALE GENOMIC DNA]</scope>
    <source>
        <strain evidence="1 2">F 1598</strain>
    </source>
</reference>
<keyword evidence="2" id="KW-1185">Reference proteome</keyword>
<protein>
    <submittedName>
        <fullName evidence="1">Uncharacterized protein</fullName>
    </submittedName>
</protein>